<sequence>MRFSPPVMAIAAIFALSSSATFSQEEEYQPDPRSVVLVDDAKAALNIGETEKAIDLFEAALAIDPANRAAYLGLAETARANGLPGKAIGLYRRILELEPNNIAALSGQGRAFVQRGAMEKAKINLTRLKDLCEGDCIETTLLSAAVEEGAPEEVLSAEAVTPAPTVSDEGETQEP</sequence>
<proteinExistence type="predicted"/>
<dbReference type="Proteomes" id="UP001302429">
    <property type="component" value="Chromosome"/>
</dbReference>
<reference evidence="4 5" key="1">
    <citation type="submission" date="2023-10" db="EMBL/GenBank/DDBJ databases">
        <title>Complete genome sequence of a Sphingomonadaceae bacterium.</title>
        <authorList>
            <person name="Yan C."/>
        </authorList>
    </citation>
    <scope>NUCLEOTIDE SEQUENCE [LARGE SCALE GENOMIC DNA]</scope>
    <source>
        <strain evidence="4 5">SCSIO 66989</strain>
    </source>
</reference>
<evidence type="ECO:0000256" key="1">
    <source>
        <dbReference type="PROSITE-ProRule" id="PRU00339"/>
    </source>
</evidence>
<evidence type="ECO:0000256" key="2">
    <source>
        <dbReference type="SAM" id="MobiDB-lite"/>
    </source>
</evidence>
<dbReference type="AlphaFoldDB" id="A0AA97F5P8"/>
<evidence type="ECO:0000313" key="4">
    <source>
        <dbReference type="EMBL" id="WOE73808.1"/>
    </source>
</evidence>
<dbReference type="EMBL" id="CP136594">
    <property type="protein sequence ID" value="WOE73808.1"/>
    <property type="molecule type" value="Genomic_DNA"/>
</dbReference>
<evidence type="ECO:0000256" key="3">
    <source>
        <dbReference type="SAM" id="SignalP"/>
    </source>
</evidence>
<dbReference type="RefSeq" id="WP_317080033.1">
    <property type="nucleotide sequence ID" value="NZ_CP136594.1"/>
</dbReference>
<dbReference type="Pfam" id="PF13432">
    <property type="entry name" value="TPR_16"/>
    <property type="match status" value="1"/>
</dbReference>
<feature type="signal peptide" evidence="3">
    <location>
        <begin position="1"/>
        <end position="23"/>
    </location>
</feature>
<feature type="repeat" description="TPR" evidence="1">
    <location>
        <begin position="68"/>
        <end position="101"/>
    </location>
</feature>
<gene>
    <name evidence="4" type="ORF">RB602_07975</name>
</gene>
<dbReference type="InterPro" id="IPR011990">
    <property type="entry name" value="TPR-like_helical_dom_sf"/>
</dbReference>
<protein>
    <submittedName>
        <fullName evidence="4">Tetratricopeptide repeat protein</fullName>
    </submittedName>
</protein>
<name>A0AA97F5P8_9SPHN</name>
<dbReference type="SMART" id="SM00028">
    <property type="entry name" value="TPR"/>
    <property type="match status" value="3"/>
</dbReference>
<dbReference type="KEGG" id="acoa:RB602_07975"/>
<feature type="repeat" description="TPR" evidence="1">
    <location>
        <begin position="34"/>
        <end position="67"/>
    </location>
</feature>
<accession>A0AA97F5P8</accession>
<feature type="chain" id="PRO_5041709979" evidence="3">
    <location>
        <begin position="24"/>
        <end position="175"/>
    </location>
</feature>
<evidence type="ECO:0000313" key="5">
    <source>
        <dbReference type="Proteomes" id="UP001302429"/>
    </source>
</evidence>
<dbReference type="PROSITE" id="PS50005">
    <property type="entry name" value="TPR"/>
    <property type="match status" value="2"/>
</dbReference>
<keyword evidence="5" id="KW-1185">Reference proteome</keyword>
<dbReference type="Gene3D" id="1.25.40.10">
    <property type="entry name" value="Tetratricopeptide repeat domain"/>
    <property type="match status" value="1"/>
</dbReference>
<keyword evidence="1" id="KW-0802">TPR repeat</keyword>
<organism evidence="4 5">
    <name type="scientific">Alterisphingorhabdus coralli</name>
    <dbReference type="NCBI Taxonomy" id="3071408"/>
    <lineage>
        <taxon>Bacteria</taxon>
        <taxon>Pseudomonadati</taxon>
        <taxon>Pseudomonadota</taxon>
        <taxon>Alphaproteobacteria</taxon>
        <taxon>Sphingomonadales</taxon>
        <taxon>Sphingomonadaceae</taxon>
        <taxon>Alterisphingorhabdus (ex Yan et al. 2024)</taxon>
    </lineage>
</organism>
<feature type="region of interest" description="Disordered" evidence="2">
    <location>
        <begin position="152"/>
        <end position="175"/>
    </location>
</feature>
<dbReference type="SUPFAM" id="SSF48452">
    <property type="entry name" value="TPR-like"/>
    <property type="match status" value="1"/>
</dbReference>
<dbReference type="InterPro" id="IPR019734">
    <property type="entry name" value="TPR_rpt"/>
</dbReference>
<keyword evidence="3" id="KW-0732">Signal</keyword>